<dbReference type="GO" id="GO:0030313">
    <property type="term" value="C:cell envelope"/>
    <property type="evidence" value="ECO:0007669"/>
    <property type="project" value="UniProtKB-SubCell"/>
</dbReference>
<dbReference type="InterPro" id="IPR050492">
    <property type="entry name" value="Bact_metal-bind_prot9"/>
</dbReference>
<dbReference type="SUPFAM" id="SSF53807">
    <property type="entry name" value="Helical backbone' metal receptor"/>
    <property type="match status" value="1"/>
</dbReference>
<gene>
    <name evidence="6" type="ORF">HHJ74_08790</name>
</gene>
<accession>A0A2J9KSQ0</accession>
<dbReference type="OrthoDB" id="9810636at2"/>
<dbReference type="PANTHER" id="PTHR42953">
    <property type="entry name" value="HIGH-AFFINITY ZINC UPTAKE SYSTEM PROTEIN ZNUA-RELATED"/>
    <property type="match status" value="1"/>
</dbReference>
<evidence type="ECO:0000313" key="7">
    <source>
        <dbReference type="Proteomes" id="UP000582487"/>
    </source>
</evidence>
<dbReference type="Gene3D" id="3.40.50.1980">
    <property type="entry name" value="Nitrogenase molybdenum iron protein domain"/>
    <property type="match status" value="2"/>
</dbReference>
<keyword evidence="2 5" id="KW-0813">Transport</keyword>
<dbReference type="PANTHER" id="PTHR42953:SF1">
    <property type="entry name" value="METAL-BINDING PROTEIN HI_0362-RELATED"/>
    <property type="match status" value="1"/>
</dbReference>
<evidence type="ECO:0000256" key="3">
    <source>
        <dbReference type="ARBA" id="ARBA00022723"/>
    </source>
</evidence>
<evidence type="ECO:0000256" key="1">
    <source>
        <dbReference type="ARBA" id="ARBA00004196"/>
    </source>
</evidence>
<evidence type="ECO:0000256" key="4">
    <source>
        <dbReference type="ARBA" id="ARBA00022729"/>
    </source>
</evidence>
<dbReference type="GO" id="GO:0030001">
    <property type="term" value="P:metal ion transport"/>
    <property type="evidence" value="ECO:0007669"/>
    <property type="project" value="InterPro"/>
</dbReference>
<evidence type="ECO:0000256" key="5">
    <source>
        <dbReference type="RuleBase" id="RU003512"/>
    </source>
</evidence>
<proteinExistence type="inferred from homology"/>
<organism evidence="6 7">
    <name type="scientific">Mobiluncus mulieris</name>
    <dbReference type="NCBI Taxonomy" id="2052"/>
    <lineage>
        <taxon>Bacteria</taxon>
        <taxon>Bacillati</taxon>
        <taxon>Actinomycetota</taxon>
        <taxon>Actinomycetes</taxon>
        <taxon>Actinomycetales</taxon>
        <taxon>Actinomycetaceae</taxon>
        <taxon>Mobiluncus</taxon>
    </lineage>
</organism>
<dbReference type="CDD" id="cd01137">
    <property type="entry name" value="PsaA"/>
    <property type="match status" value="1"/>
</dbReference>
<dbReference type="GO" id="GO:0007155">
    <property type="term" value="P:cell adhesion"/>
    <property type="evidence" value="ECO:0007669"/>
    <property type="project" value="InterPro"/>
</dbReference>
<keyword evidence="4" id="KW-0732">Signal</keyword>
<evidence type="ECO:0000256" key="2">
    <source>
        <dbReference type="ARBA" id="ARBA00022448"/>
    </source>
</evidence>
<dbReference type="EMBL" id="JABCUV010000010">
    <property type="protein sequence ID" value="NMW93777.1"/>
    <property type="molecule type" value="Genomic_DNA"/>
</dbReference>
<dbReference type="InterPro" id="IPR006127">
    <property type="entry name" value="ZnuA-like"/>
</dbReference>
<dbReference type="PRINTS" id="PR00690">
    <property type="entry name" value="ADHESNFAMILY"/>
</dbReference>
<dbReference type="Pfam" id="PF01297">
    <property type="entry name" value="ZnuA"/>
    <property type="match status" value="1"/>
</dbReference>
<dbReference type="InterPro" id="IPR006129">
    <property type="entry name" value="AdhesinB"/>
</dbReference>
<dbReference type="AlphaFoldDB" id="A0A2J9KSQ0"/>
<dbReference type="RefSeq" id="WP_004011751.1">
    <property type="nucleotide sequence ID" value="NZ_CAMPUA010000008.1"/>
</dbReference>
<dbReference type="Proteomes" id="UP000582487">
    <property type="component" value="Unassembled WGS sequence"/>
</dbReference>
<dbReference type="PRINTS" id="PR00691">
    <property type="entry name" value="ADHESINB"/>
</dbReference>
<comment type="similarity">
    <text evidence="5">Belongs to the bacterial solute-binding protein 9 family.</text>
</comment>
<keyword evidence="3" id="KW-0479">Metal-binding</keyword>
<protein>
    <submittedName>
        <fullName evidence="6">Metal ABC transporter substrate-binding protein</fullName>
    </submittedName>
</protein>
<dbReference type="InterPro" id="IPR006128">
    <property type="entry name" value="Lipoprotein_PsaA-like"/>
</dbReference>
<sequence length="313" mass="33764">MNLRSKIITVPAVLSLVAIGLTGCGANAGEKTAAGQTPHETEGKPIVLTTFTVLQDMAKNVAGDHLDVRSITKPGAEIHDYQPTPSDLKSAKDAKLILNNGLGLERWFEKFTADLDAKTANVSEGVKPIPIAEGDYEGKPNPHAWMSPKNGALYVHNIAKAFCDLDATNCNDYKANADKYAADIEKVGEDINTTLSSLDPKQRTLVSCEGAFSYLTRDYNLNEKYLWGVNAEGALTPSRVAEVENYVKESKVPAVFCESTVGEKMKPIVESTGVKFGGELYVDSLSEADGDVPTYLDLLKYDAKLITDGLTGK</sequence>
<comment type="caution">
    <text evidence="6">The sequence shown here is derived from an EMBL/GenBank/DDBJ whole genome shotgun (WGS) entry which is preliminary data.</text>
</comment>
<comment type="subcellular location">
    <subcellularLocation>
        <location evidence="1">Cell envelope</location>
    </subcellularLocation>
</comment>
<name>A0A2J9KSQ0_9ACTO</name>
<evidence type="ECO:0000313" key="6">
    <source>
        <dbReference type="EMBL" id="NMW93777.1"/>
    </source>
</evidence>
<dbReference type="GO" id="GO:0046872">
    <property type="term" value="F:metal ion binding"/>
    <property type="evidence" value="ECO:0007669"/>
    <property type="project" value="UniProtKB-KW"/>
</dbReference>
<dbReference type="PROSITE" id="PS51257">
    <property type="entry name" value="PROKAR_LIPOPROTEIN"/>
    <property type="match status" value="1"/>
</dbReference>
<reference evidence="6 7" key="1">
    <citation type="submission" date="2020-04" db="EMBL/GenBank/DDBJ databases">
        <title>Antimicrobial susceptibility and clonality of vaginal-derived multi-drug resistant Mobiluncus isolates in China.</title>
        <authorList>
            <person name="Zhang X."/>
        </authorList>
    </citation>
    <scope>NUCLEOTIDE SEQUENCE [LARGE SCALE GENOMIC DNA]</scope>
    <source>
        <strain evidence="6 7">7</strain>
    </source>
</reference>